<evidence type="ECO:0000313" key="3">
    <source>
        <dbReference type="Proteomes" id="UP000001064"/>
    </source>
</evidence>
<keyword evidence="3" id="KW-1185">Reference proteome</keyword>
<protein>
    <submittedName>
        <fullName evidence="2">Uncharacterized protein</fullName>
    </submittedName>
</protein>
<organism evidence="2 3">
    <name type="scientific">Dictyostelium purpureum</name>
    <name type="common">Slime mold</name>
    <dbReference type="NCBI Taxonomy" id="5786"/>
    <lineage>
        <taxon>Eukaryota</taxon>
        <taxon>Amoebozoa</taxon>
        <taxon>Evosea</taxon>
        <taxon>Eumycetozoa</taxon>
        <taxon>Dictyostelia</taxon>
        <taxon>Dictyosteliales</taxon>
        <taxon>Dictyosteliaceae</taxon>
        <taxon>Dictyostelium</taxon>
    </lineage>
</organism>
<evidence type="ECO:0000313" key="2">
    <source>
        <dbReference type="EMBL" id="EGC38979.1"/>
    </source>
</evidence>
<dbReference type="InParanoid" id="F0ZAU3"/>
<proteinExistence type="predicted"/>
<dbReference type="AlphaFoldDB" id="F0ZAU3"/>
<dbReference type="EMBL" id="GL870966">
    <property type="protein sequence ID" value="EGC38979.1"/>
    <property type="molecule type" value="Genomic_DNA"/>
</dbReference>
<keyword evidence="1" id="KW-0175">Coiled coil</keyword>
<sequence>MKKNKEKSLTDGEETGKEIALLKLKLKELRRELETESNNIKIKYQEIEEIVDKKIEEAKKEYIFDLKNMEISFEKQLREMKGSITQKIADPTKGFKFQKLCTQDGAADLIDYYVKFLLFSHIRSDSNENNQFYDSSWSDFNFFYRSDPYTEQVSKNQFKLDLESLVNLKRERNSNNHTISVFDDINAENLKERIKFVRENKTNLDPKYIEPVTTLCDVCDKTPFPRKNKK</sequence>
<dbReference type="GeneID" id="10506240"/>
<gene>
    <name evidence="2" type="ORF">DICPUDRAFT_75499</name>
</gene>
<dbReference type="RefSeq" id="XP_003284544.1">
    <property type="nucleotide sequence ID" value="XM_003284496.1"/>
</dbReference>
<name>F0ZAU3_DICPU</name>
<reference evidence="3" key="1">
    <citation type="journal article" date="2011" name="Genome Biol.">
        <title>Comparative genomics of the social amoebae Dictyostelium discoideum and Dictyostelium purpureum.</title>
        <authorList>
            <consortium name="US DOE Joint Genome Institute (JGI-PGF)"/>
            <person name="Sucgang R."/>
            <person name="Kuo A."/>
            <person name="Tian X."/>
            <person name="Salerno W."/>
            <person name="Parikh A."/>
            <person name="Feasley C.L."/>
            <person name="Dalin E."/>
            <person name="Tu H."/>
            <person name="Huang E."/>
            <person name="Barry K."/>
            <person name="Lindquist E."/>
            <person name="Shapiro H."/>
            <person name="Bruce D."/>
            <person name="Schmutz J."/>
            <person name="Salamov A."/>
            <person name="Fey P."/>
            <person name="Gaudet P."/>
            <person name="Anjard C."/>
            <person name="Babu M.M."/>
            <person name="Basu S."/>
            <person name="Bushmanova Y."/>
            <person name="van der Wel H."/>
            <person name="Katoh-Kurasawa M."/>
            <person name="Dinh C."/>
            <person name="Coutinho P.M."/>
            <person name="Saito T."/>
            <person name="Elias M."/>
            <person name="Schaap P."/>
            <person name="Kay R.R."/>
            <person name="Henrissat B."/>
            <person name="Eichinger L."/>
            <person name="Rivero F."/>
            <person name="Putnam N.H."/>
            <person name="West C.M."/>
            <person name="Loomis W.F."/>
            <person name="Chisholm R.L."/>
            <person name="Shaulsky G."/>
            <person name="Strassmann J.E."/>
            <person name="Queller D.C."/>
            <person name="Kuspa A."/>
            <person name="Grigoriev I.V."/>
        </authorList>
    </citation>
    <scope>NUCLEOTIDE SEQUENCE [LARGE SCALE GENOMIC DNA]</scope>
    <source>
        <strain evidence="3">QSDP1</strain>
    </source>
</reference>
<dbReference type="KEGG" id="dpp:DICPUDRAFT_75499"/>
<feature type="coiled-coil region" evidence="1">
    <location>
        <begin position="12"/>
        <end position="50"/>
    </location>
</feature>
<accession>F0ZAU3</accession>
<dbReference type="Proteomes" id="UP000001064">
    <property type="component" value="Unassembled WGS sequence"/>
</dbReference>
<dbReference type="VEuPathDB" id="AmoebaDB:DICPUDRAFT_75499"/>
<evidence type="ECO:0000256" key="1">
    <source>
        <dbReference type="SAM" id="Coils"/>
    </source>
</evidence>